<keyword evidence="1" id="KW-0479">Metal-binding</keyword>
<feature type="domain" description="NodB homology" evidence="4">
    <location>
        <begin position="95"/>
        <end position="275"/>
    </location>
</feature>
<dbReference type="Gene3D" id="3.20.20.370">
    <property type="entry name" value="Glycoside hydrolase/deacetylase"/>
    <property type="match status" value="1"/>
</dbReference>
<gene>
    <name evidence="5" type="ORF">SAMN05878443_1579</name>
</gene>
<reference evidence="6" key="1">
    <citation type="submission" date="2016-11" db="EMBL/GenBank/DDBJ databases">
        <authorList>
            <person name="Varghese N."/>
            <person name="Submissions S."/>
        </authorList>
    </citation>
    <scope>NUCLEOTIDE SEQUENCE [LARGE SCALE GENOMIC DNA]</scope>
    <source>
        <strain evidence="6">313</strain>
    </source>
</reference>
<dbReference type="InterPro" id="IPR050248">
    <property type="entry name" value="Polysacc_deacetylase_ArnD"/>
</dbReference>
<dbReference type="PROSITE" id="PS51257">
    <property type="entry name" value="PROKAR_LIPOPROTEIN"/>
    <property type="match status" value="1"/>
</dbReference>
<dbReference type="InterPro" id="IPR002509">
    <property type="entry name" value="NODB_dom"/>
</dbReference>
<protein>
    <submittedName>
        <fullName evidence="5">Peptidoglycan/xylan/chitin deacetylase, PgdA/CDA1 family</fullName>
    </submittedName>
</protein>
<dbReference type="PROSITE" id="PS51677">
    <property type="entry name" value="NODB"/>
    <property type="match status" value="1"/>
</dbReference>
<evidence type="ECO:0000256" key="1">
    <source>
        <dbReference type="ARBA" id="ARBA00022723"/>
    </source>
</evidence>
<dbReference type="GO" id="GO:0005975">
    <property type="term" value="P:carbohydrate metabolic process"/>
    <property type="evidence" value="ECO:0007669"/>
    <property type="project" value="InterPro"/>
</dbReference>
<dbReference type="AlphaFoldDB" id="A0A1N6H2F9"/>
<evidence type="ECO:0000256" key="2">
    <source>
        <dbReference type="ARBA" id="ARBA00022801"/>
    </source>
</evidence>
<dbReference type="eggNOG" id="COG0726">
    <property type="taxonomic scope" value="Bacteria"/>
</dbReference>
<dbReference type="Pfam" id="PF01522">
    <property type="entry name" value="Polysacc_deac_1"/>
    <property type="match status" value="1"/>
</dbReference>
<dbReference type="GO" id="GO:0016810">
    <property type="term" value="F:hydrolase activity, acting on carbon-nitrogen (but not peptide) bonds"/>
    <property type="evidence" value="ECO:0007669"/>
    <property type="project" value="InterPro"/>
</dbReference>
<name>A0A1N6H2F9_9LACT</name>
<keyword evidence="2" id="KW-0378">Hydrolase</keyword>
<feature type="signal peptide" evidence="3">
    <location>
        <begin position="1"/>
        <end position="24"/>
    </location>
</feature>
<dbReference type="CDD" id="cd10917">
    <property type="entry name" value="CE4_NodB_like_6s_7s"/>
    <property type="match status" value="1"/>
</dbReference>
<evidence type="ECO:0000313" key="6">
    <source>
        <dbReference type="Proteomes" id="UP000184758"/>
    </source>
</evidence>
<proteinExistence type="predicted"/>
<accession>A0A1N6H2F9</accession>
<evidence type="ECO:0000259" key="4">
    <source>
        <dbReference type="PROSITE" id="PS51677"/>
    </source>
</evidence>
<evidence type="ECO:0000256" key="3">
    <source>
        <dbReference type="SAM" id="SignalP"/>
    </source>
</evidence>
<dbReference type="STRING" id="28230.SAMN05878443_1579"/>
<dbReference type="EMBL" id="FSRN01000001">
    <property type="protein sequence ID" value="SIO13847.1"/>
    <property type="molecule type" value="Genomic_DNA"/>
</dbReference>
<keyword evidence="6" id="KW-1185">Reference proteome</keyword>
<dbReference type="RefSeq" id="WP_034548687.1">
    <property type="nucleotide sequence ID" value="NZ_FSRN01000001.1"/>
</dbReference>
<dbReference type="GO" id="GO:0046872">
    <property type="term" value="F:metal ion binding"/>
    <property type="evidence" value="ECO:0007669"/>
    <property type="project" value="UniProtKB-KW"/>
</dbReference>
<dbReference type="InterPro" id="IPR011330">
    <property type="entry name" value="Glyco_hydro/deAcase_b/a-brl"/>
</dbReference>
<feature type="chain" id="PRO_5009936311" evidence="3">
    <location>
        <begin position="25"/>
        <end position="287"/>
    </location>
</feature>
<dbReference type="PANTHER" id="PTHR10587">
    <property type="entry name" value="GLYCOSYL TRANSFERASE-RELATED"/>
    <property type="match status" value="1"/>
</dbReference>
<dbReference type="GO" id="GO:0016020">
    <property type="term" value="C:membrane"/>
    <property type="evidence" value="ECO:0007669"/>
    <property type="project" value="TreeGrafter"/>
</dbReference>
<dbReference type="Proteomes" id="UP000184758">
    <property type="component" value="Unassembled WGS sequence"/>
</dbReference>
<dbReference type="OrthoDB" id="9806342at2"/>
<dbReference type="SUPFAM" id="SSF88713">
    <property type="entry name" value="Glycoside hydrolase/deacetylase"/>
    <property type="match status" value="1"/>
</dbReference>
<sequence>MKLILLGVSLMSAVVLSGCQTSDAADQDARSSFFSDTSENQSNQPNEKIAREASSTAQSSIDSIEELPAEKEAYRYRINAATSVVEPIDETIDPKVALLTFDDAPDQHAVEIAEQLKMINAPAIFFVNGMYIASDEGKDKLKQLYDMGFAIGNHTQTHPNLSTISPEEQREEIIATNEAIYEVIGEKPHFFRAPHGVTTETSAAIMAEEGMVSMNWTYGYDWEANYQNSEALTAIMLNTDYLNNGANLLMHDRSWTNDAVVSIAEGLIEKGYTLVDPNFIELPEREE</sequence>
<evidence type="ECO:0000313" key="5">
    <source>
        <dbReference type="EMBL" id="SIO13847.1"/>
    </source>
</evidence>
<organism evidence="5 6">
    <name type="scientific">Carnobacterium alterfunditum</name>
    <dbReference type="NCBI Taxonomy" id="28230"/>
    <lineage>
        <taxon>Bacteria</taxon>
        <taxon>Bacillati</taxon>
        <taxon>Bacillota</taxon>
        <taxon>Bacilli</taxon>
        <taxon>Lactobacillales</taxon>
        <taxon>Carnobacteriaceae</taxon>
        <taxon>Carnobacterium</taxon>
    </lineage>
</organism>
<keyword evidence="3" id="KW-0732">Signal</keyword>
<dbReference type="PANTHER" id="PTHR10587:SF133">
    <property type="entry name" value="CHITIN DEACETYLASE 1-RELATED"/>
    <property type="match status" value="1"/>
</dbReference>